<feature type="domain" description="Stability determinant" evidence="1">
    <location>
        <begin position="16"/>
        <end position="48"/>
    </location>
</feature>
<dbReference type="Proteomes" id="UP001207830">
    <property type="component" value="Unassembled WGS sequence"/>
</dbReference>
<keyword evidence="3" id="KW-1185">Reference proteome</keyword>
<dbReference type="RefSeq" id="WP_267795600.1">
    <property type="nucleotide sequence ID" value="NZ_JANIGP010000001.1"/>
</dbReference>
<proteinExistence type="predicted"/>
<sequence length="65" mass="7553">MDPLFSTTIAEFENEEQAASYDRWLRAKVQKSLEDPRPSISNEVVMAEMKALMAERRIKHEAREA</sequence>
<dbReference type="Pfam" id="PF21217">
    <property type="entry name" value="PaaA2"/>
    <property type="match status" value="1"/>
</dbReference>
<dbReference type="EMBL" id="JANIGP010000001">
    <property type="protein sequence ID" value="MCY0107446.1"/>
    <property type="molecule type" value="Genomic_DNA"/>
</dbReference>
<evidence type="ECO:0000313" key="2">
    <source>
        <dbReference type="EMBL" id="MCY0107446.1"/>
    </source>
</evidence>
<name>A0ABT3YPN7_9PSED</name>
<accession>A0ABT3YPN7</accession>
<evidence type="ECO:0000259" key="1">
    <source>
        <dbReference type="Pfam" id="PF21217"/>
    </source>
</evidence>
<organism evidence="2 3">
    <name type="scientific">Pseudomonas monsensis</name>
    <dbReference type="NCBI Taxonomy" id="2745509"/>
    <lineage>
        <taxon>Bacteria</taxon>
        <taxon>Pseudomonadati</taxon>
        <taxon>Pseudomonadota</taxon>
        <taxon>Gammaproteobacteria</taxon>
        <taxon>Pseudomonadales</taxon>
        <taxon>Pseudomonadaceae</taxon>
        <taxon>Pseudomonas</taxon>
    </lineage>
</organism>
<evidence type="ECO:0000313" key="3">
    <source>
        <dbReference type="Proteomes" id="UP001207830"/>
    </source>
</evidence>
<dbReference type="Gene3D" id="6.20.450.20">
    <property type="match status" value="1"/>
</dbReference>
<comment type="caution">
    <text evidence="2">The sequence shown here is derived from an EMBL/GenBank/DDBJ whole genome shotgun (WGS) entry which is preliminary data.</text>
</comment>
<gene>
    <name evidence="2" type="ORF">NQF78_03930</name>
</gene>
<protein>
    <submittedName>
        <fullName evidence="2">Antitoxin</fullName>
    </submittedName>
</protein>
<reference evidence="2 3" key="1">
    <citation type="submission" date="2022-07" db="EMBL/GenBank/DDBJ databases">
        <title>Characterization of plant growth promoting rhizobacteria (PGPR) for use as bioinoculants in agriculture.</title>
        <authorList>
            <person name="Hassen A.I."/>
            <person name="Pierneef R."/>
        </authorList>
    </citation>
    <scope>NUCLEOTIDE SEQUENCE [LARGE SCALE GENOMIC DNA]</scope>
    <source>
        <strain evidence="2 3">SARCC-3054</strain>
    </source>
</reference>
<dbReference type="InterPro" id="IPR048851">
    <property type="entry name" value="PaaA2_dom"/>
</dbReference>